<dbReference type="Proteomes" id="UP001054945">
    <property type="component" value="Unassembled WGS sequence"/>
</dbReference>
<dbReference type="Gene3D" id="3.40.1280.30">
    <property type="match status" value="1"/>
</dbReference>
<evidence type="ECO:0000313" key="7">
    <source>
        <dbReference type="Proteomes" id="UP001054945"/>
    </source>
</evidence>
<feature type="compositionally biased region" description="Polar residues" evidence="4">
    <location>
        <begin position="248"/>
        <end position="264"/>
    </location>
</feature>
<dbReference type="GO" id="GO:0008168">
    <property type="term" value="F:methyltransferase activity"/>
    <property type="evidence" value="ECO:0007669"/>
    <property type="project" value="UniProtKB-KW"/>
</dbReference>
<evidence type="ECO:0000256" key="1">
    <source>
        <dbReference type="ARBA" id="ARBA00022603"/>
    </source>
</evidence>
<keyword evidence="2" id="KW-0808">Transferase</keyword>
<gene>
    <name evidence="6" type="primary">Trmt10b</name>
    <name evidence="6" type="ORF">CEXT_248862</name>
</gene>
<feature type="domain" description="SAM-dependent MTase TRM10-type" evidence="5">
    <location>
        <begin position="65"/>
        <end position="230"/>
    </location>
</feature>
<evidence type="ECO:0000256" key="4">
    <source>
        <dbReference type="SAM" id="MobiDB-lite"/>
    </source>
</evidence>
<dbReference type="GO" id="GO:0002939">
    <property type="term" value="P:tRNA N1-guanine methylation"/>
    <property type="evidence" value="ECO:0007669"/>
    <property type="project" value="TreeGrafter"/>
</dbReference>
<keyword evidence="1 6" id="KW-0489">Methyltransferase</keyword>
<comment type="caution">
    <text evidence="6">The sequence shown here is derived from an EMBL/GenBank/DDBJ whole genome shotgun (WGS) entry which is preliminary data.</text>
</comment>
<reference evidence="6 7" key="1">
    <citation type="submission" date="2021-06" db="EMBL/GenBank/DDBJ databases">
        <title>Caerostris extrusa draft genome.</title>
        <authorList>
            <person name="Kono N."/>
            <person name="Arakawa K."/>
        </authorList>
    </citation>
    <scope>NUCLEOTIDE SEQUENCE [LARGE SCALE GENOMIC DNA]</scope>
</reference>
<evidence type="ECO:0000256" key="2">
    <source>
        <dbReference type="ARBA" id="ARBA00022679"/>
    </source>
</evidence>
<dbReference type="PANTHER" id="PTHR13563:SF19">
    <property type="entry name" value="TRNA METHYLTRANSFERASE 10 HOMOLOG B"/>
    <property type="match status" value="1"/>
</dbReference>
<proteinExistence type="predicted"/>
<dbReference type="PROSITE" id="PS51675">
    <property type="entry name" value="SAM_MT_TRM10"/>
    <property type="match status" value="1"/>
</dbReference>
<protein>
    <submittedName>
        <fullName evidence="6">tRNA methyltransferase 10 homolog B</fullName>
    </submittedName>
</protein>
<evidence type="ECO:0000256" key="3">
    <source>
        <dbReference type="ARBA" id="ARBA00022691"/>
    </source>
</evidence>
<sequence>MSKKKQRKARHHERVVAAIKDKRKLKKMRRKEKISEMKKLQPVPVKEDLGDKKKNLTKKEQKMLIKERLLMAQGIAPKICINLGFASAMEPKELTRLSSQLRRLYGTNRHSSTPVHLIPNILEKLKVDMTADAPEDLFELNDIIYLSPDSENVLETLIQKKSDLSLNHAKNFNIKTARLPIIEHLVPFSTNPGTTVLTVNQVFDILLKYYETKDWVESLSCYVPFRKGYCPPSKKEELSRNLMENRPSDSSIQTGVKNISNSNS</sequence>
<dbReference type="InterPro" id="IPR007356">
    <property type="entry name" value="tRNA_m1G_MeTrfase_euk"/>
</dbReference>
<dbReference type="PANTHER" id="PTHR13563">
    <property type="entry name" value="TRNA (GUANINE-9-) METHYLTRANSFERASE"/>
    <property type="match status" value="1"/>
</dbReference>
<dbReference type="GO" id="GO:0005654">
    <property type="term" value="C:nucleoplasm"/>
    <property type="evidence" value="ECO:0007669"/>
    <property type="project" value="TreeGrafter"/>
</dbReference>
<dbReference type="EMBL" id="BPLR01013292">
    <property type="protein sequence ID" value="GIY60179.1"/>
    <property type="molecule type" value="Genomic_DNA"/>
</dbReference>
<keyword evidence="3" id="KW-0949">S-adenosyl-L-methionine</keyword>
<feature type="region of interest" description="Disordered" evidence="4">
    <location>
        <begin position="22"/>
        <end position="43"/>
    </location>
</feature>
<name>A0AAV4UR29_CAEEX</name>
<evidence type="ECO:0000259" key="5">
    <source>
        <dbReference type="PROSITE" id="PS51675"/>
    </source>
</evidence>
<organism evidence="6 7">
    <name type="scientific">Caerostris extrusa</name>
    <name type="common">Bark spider</name>
    <name type="synonym">Caerostris bankana</name>
    <dbReference type="NCBI Taxonomy" id="172846"/>
    <lineage>
        <taxon>Eukaryota</taxon>
        <taxon>Metazoa</taxon>
        <taxon>Ecdysozoa</taxon>
        <taxon>Arthropoda</taxon>
        <taxon>Chelicerata</taxon>
        <taxon>Arachnida</taxon>
        <taxon>Araneae</taxon>
        <taxon>Araneomorphae</taxon>
        <taxon>Entelegynae</taxon>
        <taxon>Araneoidea</taxon>
        <taxon>Araneidae</taxon>
        <taxon>Caerostris</taxon>
    </lineage>
</organism>
<accession>A0AAV4UR29</accession>
<feature type="compositionally biased region" description="Basic and acidic residues" evidence="4">
    <location>
        <begin position="33"/>
        <end position="43"/>
    </location>
</feature>
<feature type="region of interest" description="Disordered" evidence="4">
    <location>
        <begin position="240"/>
        <end position="264"/>
    </location>
</feature>
<dbReference type="AlphaFoldDB" id="A0AAV4UR29"/>
<keyword evidence="7" id="KW-1185">Reference proteome</keyword>
<dbReference type="InterPro" id="IPR038459">
    <property type="entry name" value="MT_TRM10-typ_sf"/>
</dbReference>
<dbReference type="InterPro" id="IPR028564">
    <property type="entry name" value="MT_TRM10-typ"/>
</dbReference>
<dbReference type="GO" id="GO:0000049">
    <property type="term" value="F:tRNA binding"/>
    <property type="evidence" value="ECO:0007669"/>
    <property type="project" value="TreeGrafter"/>
</dbReference>
<evidence type="ECO:0000313" key="6">
    <source>
        <dbReference type="EMBL" id="GIY60179.1"/>
    </source>
</evidence>
<feature type="compositionally biased region" description="Basic residues" evidence="4">
    <location>
        <begin position="22"/>
        <end position="32"/>
    </location>
</feature>